<comment type="caution">
    <text evidence="2">The sequence shown here is derived from an EMBL/GenBank/DDBJ whole genome shotgun (WGS) entry which is preliminary data.</text>
</comment>
<reference evidence="2" key="1">
    <citation type="submission" date="2020-08" db="EMBL/GenBank/DDBJ databases">
        <title>Multicomponent nature underlies the extraordinary mechanical properties of spider dragline silk.</title>
        <authorList>
            <person name="Kono N."/>
            <person name="Nakamura H."/>
            <person name="Mori M."/>
            <person name="Yoshida Y."/>
            <person name="Ohtoshi R."/>
            <person name="Malay A.D."/>
            <person name="Moran D.A.P."/>
            <person name="Tomita M."/>
            <person name="Numata K."/>
            <person name="Arakawa K."/>
        </authorList>
    </citation>
    <scope>NUCLEOTIDE SEQUENCE</scope>
</reference>
<evidence type="ECO:0000256" key="1">
    <source>
        <dbReference type="SAM" id="MobiDB-lite"/>
    </source>
</evidence>
<dbReference type="AlphaFoldDB" id="A0A8X6UCN3"/>
<dbReference type="EMBL" id="BMAW01123819">
    <property type="protein sequence ID" value="GFU05035.1"/>
    <property type="molecule type" value="Genomic_DNA"/>
</dbReference>
<proteinExistence type="predicted"/>
<dbReference type="Proteomes" id="UP000887013">
    <property type="component" value="Unassembled WGS sequence"/>
</dbReference>
<keyword evidence="3" id="KW-1185">Reference proteome</keyword>
<accession>A0A8X6UCN3</accession>
<name>A0A8X6UCN3_NEPPI</name>
<protein>
    <submittedName>
        <fullName evidence="2">Uncharacterized protein</fullName>
    </submittedName>
</protein>
<evidence type="ECO:0000313" key="3">
    <source>
        <dbReference type="Proteomes" id="UP000887013"/>
    </source>
</evidence>
<evidence type="ECO:0000313" key="2">
    <source>
        <dbReference type="EMBL" id="GFU05035.1"/>
    </source>
</evidence>
<feature type="compositionally biased region" description="Acidic residues" evidence="1">
    <location>
        <begin position="30"/>
        <end position="45"/>
    </location>
</feature>
<organism evidence="2 3">
    <name type="scientific">Nephila pilipes</name>
    <name type="common">Giant wood spider</name>
    <name type="synonym">Nephila maculata</name>
    <dbReference type="NCBI Taxonomy" id="299642"/>
    <lineage>
        <taxon>Eukaryota</taxon>
        <taxon>Metazoa</taxon>
        <taxon>Ecdysozoa</taxon>
        <taxon>Arthropoda</taxon>
        <taxon>Chelicerata</taxon>
        <taxon>Arachnida</taxon>
        <taxon>Araneae</taxon>
        <taxon>Araneomorphae</taxon>
        <taxon>Entelegynae</taxon>
        <taxon>Araneoidea</taxon>
        <taxon>Nephilidae</taxon>
        <taxon>Nephila</taxon>
    </lineage>
</organism>
<sequence length="120" mass="13924">MEDKNRTFNMKDPNDLETIRIMYFFDSDDDEDTDLNDCDTDEEDHSLEKEGESESELSTASNSEEDKDDRSTDVYIAHLKKKTETSSNHGNSRIIHSRKLNKHIAIYVSMFLQLSGEQKI</sequence>
<feature type="region of interest" description="Disordered" evidence="1">
    <location>
        <begin position="30"/>
        <end position="71"/>
    </location>
</feature>
<gene>
    <name evidence="2" type="ORF">NPIL_476211</name>
</gene>